<evidence type="ECO:0000313" key="1">
    <source>
        <dbReference type="EMBL" id="KIK01152.1"/>
    </source>
</evidence>
<reference evidence="1 2" key="1">
    <citation type="submission" date="2014-04" db="EMBL/GenBank/DDBJ databases">
        <authorList>
            <consortium name="DOE Joint Genome Institute"/>
            <person name="Kuo A."/>
            <person name="Kohler A."/>
            <person name="Nagy L.G."/>
            <person name="Floudas D."/>
            <person name="Copeland A."/>
            <person name="Barry K.W."/>
            <person name="Cichocki N."/>
            <person name="Veneault-Fourrey C."/>
            <person name="LaButti K."/>
            <person name="Lindquist E.A."/>
            <person name="Lipzen A."/>
            <person name="Lundell T."/>
            <person name="Morin E."/>
            <person name="Murat C."/>
            <person name="Sun H."/>
            <person name="Tunlid A."/>
            <person name="Henrissat B."/>
            <person name="Grigoriev I.V."/>
            <person name="Hibbett D.S."/>
            <person name="Martin F."/>
            <person name="Nordberg H.P."/>
            <person name="Cantor M.N."/>
            <person name="Hua S.X."/>
        </authorList>
    </citation>
    <scope>NUCLEOTIDE SEQUENCE [LARGE SCALE GENOMIC DNA]</scope>
    <source>
        <strain evidence="1 2">LaAM-08-1</strain>
    </source>
</reference>
<dbReference type="Proteomes" id="UP000054477">
    <property type="component" value="Unassembled WGS sequence"/>
</dbReference>
<feature type="non-terminal residue" evidence="1">
    <location>
        <position position="1"/>
    </location>
</feature>
<keyword evidence="2" id="KW-1185">Reference proteome</keyword>
<organism evidence="1 2">
    <name type="scientific">Laccaria amethystina LaAM-08-1</name>
    <dbReference type="NCBI Taxonomy" id="1095629"/>
    <lineage>
        <taxon>Eukaryota</taxon>
        <taxon>Fungi</taxon>
        <taxon>Dikarya</taxon>
        <taxon>Basidiomycota</taxon>
        <taxon>Agaricomycotina</taxon>
        <taxon>Agaricomycetes</taxon>
        <taxon>Agaricomycetidae</taxon>
        <taxon>Agaricales</taxon>
        <taxon>Agaricineae</taxon>
        <taxon>Hydnangiaceae</taxon>
        <taxon>Laccaria</taxon>
    </lineage>
</organism>
<reference evidence="2" key="2">
    <citation type="submission" date="2015-01" db="EMBL/GenBank/DDBJ databases">
        <title>Evolutionary Origins and Diversification of the Mycorrhizal Mutualists.</title>
        <authorList>
            <consortium name="DOE Joint Genome Institute"/>
            <consortium name="Mycorrhizal Genomics Consortium"/>
            <person name="Kohler A."/>
            <person name="Kuo A."/>
            <person name="Nagy L.G."/>
            <person name="Floudas D."/>
            <person name="Copeland A."/>
            <person name="Barry K.W."/>
            <person name="Cichocki N."/>
            <person name="Veneault-Fourrey C."/>
            <person name="LaButti K."/>
            <person name="Lindquist E.A."/>
            <person name="Lipzen A."/>
            <person name="Lundell T."/>
            <person name="Morin E."/>
            <person name="Murat C."/>
            <person name="Riley R."/>
            <person name="Ohm R."/>
            <person name="Sun H."/>
            <person name="Tunlid A."/>
            <person name="Henrissat B."/>
            <person name="Grigoriev I.V."/>
            <person name="Hibbett D.S."/>
            <person name="Martin F."/>
        </authorList>
    </citation>
    <scope>NUCLEOTIDE SEQUENCE [LARGE SCALE GENOMIC DNA]</scope>
    <source>
        <strain evidence="2">LaAM-08-1</strain>
    </source>
</reference>
<protein>
    <submittedName>
        <fullName evidence="1">Uncharacterized protein</fullName>
    </submittedName>
</protein>
<dbReference type="EMBL" id="KN838611">
    <property type="protein sequence ID" value="KIK01152.1"/>
    <property type="molecule type" value="Genomic_DNA"/>
</dbReference>
<sequence length="206" mass="22851">MEASARVPLKGDSGPGLFEDDPMILVVEPRGDEKRSLPLKQSTLPDSVQHEPRYLYYRIYNKGGAIAAKMSFDTDDEFLGRVDTLSVTPPHTVASLGFRITNAEGVVKSKIQLFKDTDGDALMNDNDQLSLLGHTYQGCAEDDPIAVVVYEDEPQVGENNMFSKQIQGTLTWASSSENLSVWRCITKGETLHTGGVKDKTEDHWWT</sequence>
<dbReference type="OrthoDB" id="2974017at2759"/>
<evidence type="ECO:0000313" key="2">
    <source>
        <dbReference type="Proteomes" id="UP000054477"/>
    </source>
</evidence>
<dbReference type="HOGENOM" id="CLU_104717_0_0_1"/>
<name>A0A0C9XTW6_9AGAR</name>
<gene>
    <name evidence="1" type="ORF">K443DRAFT_678610</name>
</gene>
<dbReference type="AlphaFoldDB" id="A0A0C9XTW6"/>
<accession>A0A0C9XTW6</accession>
<proteinExistence type="predicted"/>